<feature type="non-terminal residue" evidence="2">
    <location>
        <position position="283"/>
    </location>
</feature>
<feature type="compositionally biased region" description="Basic residues" evidence="1">
    <location>
        <begin position="148"/>
        <end position="159"/>
    </location>
</feature>
<evidence type="ECO:0000256" key="1">
    <source>
        <dbReference type="SAM" id="MobiDB-lite"/>
    </source>
</evidence>
<organism evidence="2">
    <name type="scientific">marine metagenome</name>
    <dbReference type="NCBI Taxonomy" id="408172"/>
    <lineage>
        <taxon>unclassified sequences</taxon>
        <taxon>metagenomes</taxon>
        <taxon>ecological metagenomes</taxon>
    </lineage>
</organism>
<dbReference type="EMBL" id="UINC01153717">
    <property type="protein sequence ID" value="SVD48589.1"/>
    <property type="molecule type" value="Genomic_DNA"/>
</dbReference>
<evidence type="ECO:0000313" key="2">
    <source>
        <dbReference type="EMBL" id="SVD48589.1"/>
    </source>
</evidence>
<accession>A0A382VPW5</accession>
<reference evidence="2" key="1">
    <citation type="submission" date="2018-05" db="EMBL/GenBank/DDBJ databases">
        <authorList>
            <person name="Lanie J.A."/>
            <person name="Ng W.-L."/>
            <person name="Kazmierczak K.M."/>
            <person name="Andrzejewski T.M."/>
            <person name="Davidsen T.M."/>
            <person name="Wayne K.J."/>
            <person name="Tettelin H."/>
            <person name="Glass J.I."/>
            <person name="Rusch D."/>
            <person name="Podicherti R."/>
            <person name="Tsui H.-C.T."/>
            <person name="Winkler M.E."/>
        </authorList>
    </citation>
    <scope>NUCLEOTIDE SEQUENCE</scope>
</reference>
<gene>
    <name evidence="2" type="ORF">METZ01_LOCUS401443</name>
</gene>
<feature type="non-terminal residue" evidence="2">
    <location>
        <position position="1"/>
    </location>
</feature>
<dbReference type="AlphaFoldDB" id="A0A382VPW5"/>
<protein>
    <submittedName>
        <fullName evidence="2">Uncharacterized protein</fullName>
    </submittedName>
</protein>
<proteinExistence type="predicted"/>
<sequence length="283" mass="32077">IDGVKYGFGHDNPSDLQETWDHIFSKIYDSGDPMPRVNESHSNLVDYLNNGSFTANNLETLLNTLYDLCMADGTITEGQKHQLTYYCEYFKSGGCDFANVILGRLDEDTLSEQMDEIFEATEFDAEGRPIEKTDHSDDTDVPKEKTVSRKKTKKPKPKKKLTLHEQLASELAKLYPNSEVKKINEGNKLDIHLPDVNNKKGTHICFNCTKTGQIKIHFYSRDKIFNEDVIKRNSGVLEETSGRIRLIGYPSFKTVKDAIKSAEGFIKLLSGSSKLKKEETKKP</sequence>
<feature type="region of interest" description="Disordered" evidence="1">
    <location>
        <begin position="123"/>
        <end position="159"/>
    </location>
</feature>
<feature type="compositionally biased region" description="Basic and acidic residues" evidence="1">
    <location>
        <begin position="125"/>
        <end position="147"/>
    </location>
</feature>
<name>A0A382VPW5_9ZZZZ</name>